<evidence type="ECO:0000313" key="2">
    <source>
        <dbReference type="Proteomes" id="UP001239213"/>
    </source>
</evidence>
<comment type="caution">
    <text evidence="1">The sequence shown here is derived from an EMBL/GenBank/DDBJ whole genome shotgun (WGS) entry which is preliminary data.</text>
</comment>
<dbReference type="AlphaFoldDB" id="A0AAI9XRJ4"/>
<sequence length="94" mass="10356">MRCSILSTGPRQATLPSSPGVYPIFLLSPSTWPGPKVLKTAGRLQVTSIPFPKLDFSLLSPWREKKKKKCSVSLGDLASPALPAGPKERYYEKR</sequence>
<dbReference type="EMBL" id="MPDP01000281">
    <property type="protein sequence ID" value="KAK1457563.1"/>
    <property type="molecule type" value="Genomic_DNA"/>
</dbReference>
<keyword evidence="2" id="KW-1185">Reference proteome</keyword>
<name>A0AAI9XRJ4_9PEZI</name>
<protein>
    <submittedName>
        <fullName evidence="1">Uncharacterized protein</fullName>
    </submittedName>
</protein>
<evidence type="ECO:0000313" key="1">
    <source>
        <dbReference type="EMBL" id="KAK1457563.1"/>
    </source>
</evidence>
<accession>A0AAI9XRJ4</accession>
<gene>
    <name evidence="1" type="ORF">CCUS01_09677</name>
</gene>
<reference evidence="1" key="1">
    <citation type="submission" date="2016-11" db="EMBL/GenBank/DDBJ databases">
        <title>The genome sequence of Colletotrichum cuscutae.</title>
        <authorList>
            <person name="Baroncelli R."/>
        </authorList>
    </citation>
    <scope>NUCLEOTIDE SEQUENCE</scope>
    <source>
        <strain evidence="1">IMI 304802</strain>
    </source>
</reference>
<organism evidence="1 2">
    <name type="scientific">Colletotrichum cuscutae</name>
    <dbReference type="NCBI Taxonomy" id="1209917"/>
    <lineage>
        <taxon>Eukaryota</taxon>
        <taxon>Fungi</taxon>
        <taxon>Dikarya</taxon>
        <taxon>Ascomycota</taxon>
        <taxon>Pezizomycotina</taxon>
        <taxon>Sordariomycetes</taxon>
        <taxon>Hypocreomycetidae</taxon>
        <taxon>Glomerellales</taxon>
        <taxon>Glomerellaceae</taxon>
        <taxon>Colletotrichum</taxon>
        <taxon>Colletotrichum acutatum species complex</taxon>
    </lineage>
</organism>
<dbReference type="Proteomes" id="UP001239213">
    <property type="component" value="Unassembled WGS sequence"/>
</dbReference>
<proteinExistence type="predicted"/>